<name>A0ABX2ZMY2_9BACI</name>
<dbReference type="Proteomes" id="UP000094580">
    <property type="component" value="Unassembled WGS sequence"/>
</dbReference>
<organism evidence="2 3">
    <name type="scientific">Gottfriedia luciferensis</name>
    <dbReference type="NCBI Taxonomy" id="178774"/>
    <lineage>
        <taxon>Bacteria</taxon>
        <taxon>Bacillati</taxon>
        <taxon>Bacillota</taxon>
        <taxon>Bacilli</taxon>
        <taxon>Bacillales</taxon>
        <taxon>Bacillaceae</taxon>
        <taxon>Gottfriedia</taxon>
    </lineage>
</organism>
<evidence type="ECO:0000313" key="2">
    <source>
        <dbReference type="EMBL" id="ODG89862.1"/>
    </source>
</evidence>
<dbReference type="RefSeq" id="WP_069035613.1">
    <property type="nucleotide sequence ID" value="NZ_MDKC01000037.1"/>
</dbReference>
<accession>A0ABX2ZMY2</accession>
<dbReference type="Gene3D" id="1.20.120.910">
    <property type="entry name" value="DksA, coiled-coil domain"/>
    <property type="match status" value="1"/>
</dbReference>
<sequence>MRSNEIFYIKQELELIKNELLHRLFSEPISSTDIEQHHSIYEETNKHHILVEDMQNDLYDIEIALQKIDHGLFGYCEVTGQAIPIEKLKVLPTGRTLEDFSFVRNHY</sequence>
<keyword evidence="3" id="KW-1185">Reference proteome</keyword>
<dbReference type="PANTHER" id="PTHR33823">
    <property type="entry name" value="RNA POLYMERASE-BINDING TRANSCRIPTION FACTOR DKSA-RELATED"/>
    <property type="match status" value="1"/>
</dbReference>
<gene>
    <name evidence="2" type="ORF">BED47_15760</name>
</gene>
<evidence type="ECO:0000313" key="3">
    <source>
        <dbReference type="Proteomes" id="UP000094580"/>
    </source>
</evidence>
<protein>
    <recommendedName>
        <fullName evidence="4">DksA C4-type domain-containing protein</fullName>
    </recommendedName>
</protein>
<dbReference type="EMBL" id="MDKC01000037">
    <property type="protein sequence ID" value="ODG89862.1"/>
    <property type="molecule type" value="Genomic_DNA"/>
</dbReference>
<evidence type="ECO:0008006" key="4">
    <source>
        <dbReference type="Google" id="ProtNLM"/>
    </source>
</evidence>
<evidence type="ECO:0000256" key="1">
    <source>
        <dbReference type="PROSITE-ProRule" id="PRU00510"/>
    </source>
</evidence>
<comment type="caution">
    <text evidence="2">The sequence shown here is derived from an EMBL/GenBank/DDBJ whole genome shotgun (WGS) entry which is preliminary data.</text>
</comment>
<dbReference type="PROSITE" id="PS51128">
    <property type="entry name" value="ZF_DKSA_2"/>
    <property type="match status" value="1"/>
</dbReference>
<dbReference type="PANTHER" id="PTHR33823:SF5">
    <property type="entry name" value="DNAK SUPPRESSOR PROTEIN"/>
    <property type="match status" value="1"/>
</dbReference>
<reference evidence="2 3" key="1">
    <citation type="submission" date="2016-07" db="EMBL/GenBank/DDBJ databases">
        <authorList>
            <person name="Townsley L."/>
            <person name="Shank E.A."/>
        </authorList>
    </citation>
    <scope>NUCLEOTIDE SEQUENCE [LARGE SCALE GENOMIC DNA]</scope>
    <source>
        <strain evidence="2 3">CH01</strain>
    </source>
</reference>
<comment type="caution">
    <text evidence="1">Lacks conserved residue(s) required for the propagation of feature annotation.</text>
</comment>
<proteinExistence type="predicted"/>